<dbReference type="Proteomes" id="UP001190700">
    <property type="component" value="Unassembled WGS sequence"/>
</dbReference>
<dbReference type="EMBL" id="LGRX02010378">
    <property type="protein sequence ID" value="KAK3270464.1"/>
    <property type="molecule type" value="Genomic_DNA"/>
</dbReference>
<evidence type="ECO:0000313" key="3">
    <source>
        <dbReference type="Proteomes" id="UP001190700"/>
    </source>
</evidence>
<comment type="caution">
    <text evidence="2">The sequence shown here is derived from an EMBL/GenBank/DDBJ whole genome shotgun (WGS) entry which is preliminary data.</text>
</comment>
<feature type="compositionally biased region" description="Polar residues" evidence="1">
    <location>
        <begin position="162"/>
        <end position="172"/>
    </location>
</feature>
<evidence type="ECO:0000313" key="2">
    <source>
        <dbReference type="EMBL" id="KAK3270464.1"/>
    </source>
</evidence>
<protein>
    <submittedName>
        <fullName evidence="2">Uncharacterized protein</fullName>
    </submittedName>
</protein>
<dbReference type="AlphaFoldDB" id="A0AAE0G2L1"/>
<name>A0AAE0G2L1_9CHLO</name>
<gene>
    <name evidence="2" type="ORF">CYMTET_21140</name>
</gene>
<accession>A0AAE0G2L1</accession>
<proteinExistence type="predicted"/>
<sequence length="172" mass="19098">MPEHYSVLEPWVYEGIYRPCLAAASGRLNAWHFRRPAGSLSMETLVTRLRKGLKRKSTTEVRAALQRMKDAGGRMRTSTTPARRYKRRYELNNIRDKMNLMCLQGQVPAHHTPLGTLPLPSRQQRLMDHVSAQLQEPRGAHGTGKSSLSPSSRVGPRGAAGITTTNAPDAGE</sequence>
<feature type="region of interest" description="Disordered" evidence="1">
    <location>
        <begin position="135"/>
        <end position="172"/>
    </location>
</feature>
<reference evidence="2 3" key="1">
    <citation type="journal article" date="2015" name="Genome Biol. Evol.">
        <title>Comparative Genomics of a Bacterivorous Green Alga Reveals Evolutionary Causalities and Consequences of Phago-Mixotrophic Mode of Nutrition.</title>
        <authorList>
            <person name="Burns J.A."/>
            <person name="Paasch A."/>
            <person name="Narechania A."/>
            <person name="Kim E."/>
        </authorList>
    </citation>
    <scope>NUCLEOTIDE SEQUENCE [LARGE SCALE GENOMIC DNA]</scope>
    <source>
        <strain evidence="2 3">PLY_AMNH</strain>
    </source>
</reference>
<evidence type="ECO:0000256" key="1">
    <source>
        <dbReference type="SAM" id="MobiDB-lite"/>
    </source>
</evidence>
<organism evidence="2 3">
    <name type="scientific">Cymbomonas tetramitiformis</name>
    <dbReference type="NCBI Taxonomy" id="36881"/>
    <lineage>
        <taxon>Eukaryota</taxon>
        <taxon>Viridiplantae</taxon>
        <taxon>Chlorophyta</taxon>
        <taxon>Pyramimonadophyceae</taxon>
        <taxon>Pyramimonadales</taxon>
        <taxon>Pyramimonadaceae</taxon>
        <taxon>Cymbomonas</taxon>
    </lineage>
</organism>
<keyword evidence="3" id="KW-1185">Reference proteome</keyword>